<gene>
    <name evidence="1" type="ORF">CJF59_14825</name>
</gene>
<keyword evidence="1" id="KW-0614">Plasmid</keyword>
<dbReference type="Proteomes" id="UP000256572">
    <property type="component" value="Plasmid pSH1"/>
</dbReference>
<protein>
    <submittedName>
        <fullName evidence="1">Uncharacterized protein</fullName>
    </submittedName>
</protein>
<reference evidence="1 2" key="1">
    <citation type="submission" date="2017-09" db="EMBL/GenBank/DDBJ databases">
        <authorList>
            <person name="Kim K.H."/>
            <person name="Chun B.H."/>
            <person name="Han G.S."/>
            <person name="Hyun S.G."/>
            <person name="Jeon C.O."/>
        </authorList>
    </citation>
    <scope>NUCLEOTIDE SEQUENCE [LARGE SCALE GENOMIC DNA]</scope>
    <source>
        <strain evidence="1 2">SH</strain>
        <plasmid evidence="2">psh1</plasmid>
    </source>
</reference>
<dbReference type="EMBL" id="CP023190">
    <property type="protein sequence ID" value="AXN01874.1"/>
    <property type="molecule type" value="Genomic_DNA"/>
</dbReference>
<evidence type="ECO:0000313" key="1">
    <source>
        <dbReference type="EMBL" id="AXN01874.1"/>
    </source>
</evidence>
<dbReference type="AlphaFoldDB" id="A0AAN1PK91"/>
<proteinExistence type="predicted"/>
<dbReference type="RefSeq" id="WP_116100393.1">
    <property type="nucleotide sequence ID" value="NZ_CP023190.1"/>
</dbReference>
<organism evidence="1 2">
    <name type="scientific">Acetobacter pomorum</name>
    <dbReference type="NCBI Taxonomy" id="65959"/>
    <lineage>
        <taxon>Bacteria</taxon>
        <taxon>Pseudomonadati</taxon>
        <taxon>Pseudomonadota</taxon>
        <taxon>Alphaproteobacteria</taxon>
        <taxon>Acetobacterales</taxon>
        <taxon>Acetobacteraceae</taxon>
        <taxon>Acetobacter</taxon>
    </lineage>
</organism>
<evidence type="ECO:0000313" key="2">
    <source>
        <dbReference type="Proteomes" id="UP000256572"/>
    </source>
</evidence>
<name>A0AAN1PK91_9PROT</name>
<accession>A0AAN1PK91</accession>
<reference evidence="1 2" key="2">
    <citation type="submission" date="2018-08" db="EMBL/GenBank/DDBJ databases">
        <title>Acetobacter oryzifermentans sp. nov., isolated from Korea traditional vinegar and reclassification of Acetobacter pasteurianus subsp. ascendens (Henneberg 1898) as Acetobacter ascendens comb. nov.</title>
        <authorList>
            <person name="Cho G.Y."/>
            <person name="Lee S.H."/>
        </authorList>
    </citation>
    <scope>NUCLEOTIDE SEQUENCE [LARGE SCALE GENOMIC DNA]</scope>
    <source>
        <strain evidence="1 2">SH</strain>
        <plasmid evidence="2">psh1</plasmid>
    </source>
</reference>
<geneLocation type="plasmid" evidence="2">
    <name>psh1</name>
</geneLocation>
<sequence length="197" mass="22794">MNLENNDELEKFKSYMHERFNELERDSRGTAWDFVGLSVSLDYLASLTKIKVKVKRKEELKWQSGREYFTIFINKFFPEAYSQFTYRNGSNDLPEQMYRTLRCGLAHAFSLYGEPGGHGRTGSIMIGHGEGNLIPAQKAPPRDDTVILNFIPFINDVRNDVRTALNNLIEAARSDPRLKERLLERIRAQPPLQLILE</sequence>